<reference evidence="2" key="1">
    <citation type="submission" date="2017-12" db="EMBL/GenBank/DDBJ databases">
        <authorList>
            <consortium name="DOE Joint Genome Institute"/>
            <person name="Mondo S.J."/>
            <person name="Kjaerbolling I."/>
            <person name="Vesth T.C."/>
            <person name="Frisvad J.C."/>
            <person name="Nybo J.L."/>
            <person name="Theobald S."/>
            <person name="Kuo A."/>
            <person name="Bowyer P."/>
            <person name="Matsuda Y."/>
            <person name="Lyhne E.K."/>
            <person name="Kogle M.E."/>
            <person name="Clum A."/>
            <person name="Lipzen A."/>
            <person name="Salamov A."/>
            <person name="Ngan C.Y."/>
            <person name="Daum C."/>
            <person name="Chiniquy J."/>
            <person name="Barry K."/>
            <person name="LaButti K."/>
            <person name="Haridas S."/>
            <person name="Simmons B.A."/>
            <person name="Magnuson J.K."/>
            <person name="Mortensen U.H."/>
            <person name="Larsen T.O."/>
            <person name="Grigoriev I.V."/>
            <person name="Baker S.E."/>
            <person name="Andersen M.R."/>
            <person name="Nordberg H.P."/>
            <person name="Cantor M.N."/>
            <person name="Hua S.X."/>
        </authorList>
    </citation>
    <scope>NUCLEOTIDE SEQUENCE [LARGE SCALE GENOMIC DNA]</scope>
    <source>
        <strain evidence="2">IBT 19404</strain>
    </source>
</reference>
<dbReference type="PANTHER" id="PTHR21310">
    <property type="entry name" value="AMINOGLYCOSIDE PHOSPHOTRANSFERASE-RELATED-RELATED"/>
    <property type="match status" value="1"/>
</dbReference>
<evidence type="ECO:0000313" key="1">
    <source>
        <dbReference type="EMBL" id="PLN80842.1"/>
    </source>
</evidence>
<proteinExistence type="predicted"/>
<dbReference type="PANTHER" id="PTHR21310:SF37">
    <property type="entry name" value="AMINOGLYCOSIDE PHOSPHOTRANSFERASE DOMAIN-CONTAINING PROTEIN"/>
    <property type="match status" value="1"/>
</dbReference>
<evidence type="ECO:0000313" key="2">
    <source>
        <dbReference type="Proteomes" id="UP000235023"/>
    </source>
</evidence>
<protein>
    <recommendedName>
        <fullName evidence="3">Aminoglycoside phosphotransferase domain-containing protein</fullName>
    </recommendedName>
</protein>
<dbReference type="OrthoDB" id="3645574at2759"/>
<dbReference type="SUPFAM" id="SSF56112">
    <property type="entry name" value="Protein kinase-like (PK-like)"/>
    <property type="match status" value="1"/>
</dbReference>
<name>A0A2J5HTZ7_9EURO</name>
<dbReference type="InterPro" id="IPR051678">
    <property type="entry name" value="AGP_Transferase"/>
</dbReference>
<dbReference type="AlphaFoldDB" id="A0A2J5HTZ7"/>
<gene>
    <name evidence="1" type="ORF">BDW42DRAFT_185843</name>
</gene>
<organism evidence="1 2">
    <name type="scientific">Aspergillus taichungensis</name>
    <dbReference type="NCBI Taxonomy" id="482145"/>
    <lineage>
        <taxon>Eukaryota</taxon>
        <taxon>Fungi</taxon>
        <taxon>Dikarya</taxon>
        <taxon>Ascomycota</taxon>
        <taxon>Pezizomycotina</taxon>
        <taxon>Eurotiomycetes</taxon>
        <taxon>Eurotiomycetidae</taxon>
        <taxon>Eurotiales</taxon>
        <taxon>Aspergillaceae</taxon>
        <taxon>Aspergillus</taxon>
        <taxon>Aspergillus subgen. Circumdati</taxon>
    </lineage>
</organism>
<accession>A0A2J5HTZ7</accession>
<dbReference type="EMBL" id="KZ559543">
    <property type="protein sequence ID" value="PLN80842.1"/>
    <property type="molecule type" value="Genomic_DNA"/>
</dbReference>
<dbReference type="Proteomes" id="UP000235023">
    <property type="component" value="Unassembled WGS sequence"/>
</dbReference>
<dbReference type="InterPro" id="IPR011009">
    <property type="entry name" value="Kinase-like_dom_sf"/>
</dbReference>
<evidence type="ECO:0008006" key="3">
    <source>
        <dbReference type="Google" id="ProtNLM"/>
    </source>
</evidence>
<sequence>MKTVVAHHLGLKSPNECHVADISSWLHGSFNVCVPITVESWKGKRFLLRFPLPYRVGESFRPGNCDEKVQCEAGAYAWIQNNCPDVPFTRIESLSFIPRCFHLLRQNVLSWLNGFVPSHYAHHKNRCPFFTGSTMKVGYLLTEFIEERRGSMLSNTWKEGQHDPKLRKALFHDFARIFLNIIRIPLPRVGSFVIDLNESLRLTNRPLSIEIQQLEIENIPTEISRDYTYSTSDSYVIDVFGFHDNRFRYQPNTMNKLGDSAYQLSVLTAMRTIFQSIIDRGFCRGPFVFVFPDLHQSNIFVITEWHFTCLVGLEWACTQPIEILGPPSWLSDKGVDQLIPAEYDTIRQEFMEALKIEEQNIESVAPVDLGTSHPRLSHIMERSWEKGASWYSLALSSPSGLLTIFTIHIKPLFCKEFDEEFAMVMPFFFKRTSQAFSEN</sequence>
<keyword evidence="2" id="KW-1185">Reference proteome</keyword>